<dbReference type="Proteomes" id="UP001177021">
    <property type="component" value="Unassembled WGS sequence"/>
</dbReference>
<accession>A0ACB0JCF7</accession>
<sequence>MHVLSLCAVEVTNTSSVHHLGRMALHSNGTTGTILSSPSLPLELVEEEILSRLPVKKLLQLRCICKSWKSLISDDPKFTKKHLRMSNILKHKHLIMNVLGDRILWDSPLSSVFSNVYNHTVTLTQLNIPISISNHILKISSCDGILCLTLGVVGGGRRYVVLCNPSLRKYTTLPPLENHQKREVLSCLFSFGYDHVNDVYKVIAISCFKDKHKVKEVDVYTLGTNNWRSIQDFPYSSPSPSPSMYHSGVFVGGTVNWLAYEVSNSSHRRVIVSLDLMTESYQKLLQPDLEKDPWILGMCQNCLCIFQCRDMFLDVWIMKEYGNKESWTKLYNIPSAEGQNSYPRTVYISDNNQVLFCYHDLRNSKLKLVVYNSKNGNVMIPKIQHNDRLFMNPRVYVESLISLPCSY</sequence>
<keyword evidence="2" id="KW-1185">Reference proteome</keyword>
<comment type="caution">
    <text evidence="1">The sequence shown here is derived from an EMBL/GenBank/DDBJ whole genome shotgun (WGS) entry which is preliminary data.</text>
</comment>
<evidence type="ECO:0000313" key="2">
    <source>
        <dbReference type="Proteomes" id="UP001177021"/>
    </source>
</evidence>
<gene>
    <name evidence="1" type="ORF">MILVUS5_LOCUS11168</name>
</gene>
<protein>
    <submittedName>
        <fullName evidence="1">Uncharacterized protein</fullName>
    </submittedName>
</protein>
<name>A0ACB0JCF7_TRIPR</name>
<organism evidence="1 2">
    <name type="scientific">Trifolium pratense</name>
    <name type="common">Red clover</name>
    <dbReference type="NCBI Taxonomy" id="57577"/>
    <lineage>
        <taxon>Eukaryota</taxon>
        <taxon>Viridiplantae</taxon>
        <taxon>Streptophyta</taxon>
        <taxon>Embryophyta</taxon>
        <taxon>Tracheophyta</taxon>
        <taxon>Spermatophyta</taxon>
        <taxon>Magnoliopsida</taxon>
        <taxon>eudicotyledons</taxon>
        <taxon>Gunneridae</taxon>
        <taxon>Pentapetalae</taxon>
        <taxon>rosids</taxon>
        <taxon>fabids</taxon>
        <taxon>Fabales</taxon>
        <taxon>Fabaceae</taxon>
        <taxon>Papilionoideae</taxon>
        <taxon>50 kb inversion clade</taxon>
        <taxon>NPAAA clade</taxon>
        <taxon>Hologalegina</taxon>
        <taxon>IRL clade</taxon>
        <taxon>Trifolieae</taxon>
        <taxon>Trifolium</taxon>
    </lineage>
</organism>
<reference evidence="1" key="1">
    <citation type="submission" date="2023-10" db="EMBL/GenBank/DDBJ databases">
        <authorList>
            <person name="Rodriguez Cubillos JULIANA M."/>
            <person name="De Vega J."/>
        </authorList>
    </citation>
    <scope>NUCLEOTIDE SEQUENCE</scope>
</reference>
<proteinExistence type="predicted"/>
<dbReference type="EMBL" id="CASHSV030000024">
    <property type="protein sequence ID" value="CAJ2641529.1"/>
    <property type="molecule type" value="Genomic_DNA"/>
</dbReference>
<evidence type="ECO:0000313" key="1">
    <source>
        <dbReference type="EMBL" id="CAJ2641529.1"/>
    </source>
</evidence>